<feature type="compositionally biased region" description="Basic and acidic residues" evidence="3">
    <location>
        <begin position="228"/>
        <end position="241"/>
    </location>
</feature>
<feature type="region of interest" description="Disordered" evidence="3">
    <location>
        <begin position="137"/>
        <end position="315"/>
    </location>
</feature>
<gene>
    <name evidence="5" type="ORF">FIBSPDRAFT_848794</name>
</gene>
<feature type="domain" description="SH3" evidence="4">
    <location>
        <begin position="339"/>
        <end position="398"/>
    </location>
</feature>
<dbReference type="SMART" id="SM00326">
    <property type="entry name" value="SH3"/>
    <property type="match status" value="1"/>
</dbReference>
<evidence type="ECO:0000313" key="5">
    <source>
        <dbReference type="EMBL" id="KZP32389.1"/>
    </source>
</evidence>
<dbReference type="GO" id="GO:0051666">
    <property type="term" value="P:actin cortical patch localization"/>
    <property type="evidence" value="ECO:0007669"/>
    <property type="project" value="TreeGrafter"/>
</dbReference>
<proteinExistence type="predicted"/>
<keyword evidence="6" id="KW-1185">Reference proteome</keyword>
<dbReference type="OrthoDB" id="443981at2759"/>
<dbReference type="GO" id="GO:0051015">
    <property type="term" value="F:actin filament binding"/>
    <property type="evidence" value="ECO:0007669"/>
    <property type="project" value="TreeGrafter"/>
</dbReference>
<name>A0A166V6E0_9AGAM</name>
<feature type="compositionally biased region" description="Polar residues" evidence="3">
    <location>
        <begin position="301"/>
        <end position="315"/>
    </location>
</feature>
<dbReference type="InterPro" id="IPR036028">
    <property type="entry name" value="SH3-like_dom_sf"/>
</dbReference>
<dbReference type="FunFam" id="2.30.30.40:FF:000100">
    <property type="entry name" value="SH3 domain-containing YSC84-like protein 1"/>
    <property type="match status" value="1"/>
</dbReference>
<evidence type="ECO:0000256" key="1">
    <source>
        <dbReference type="ARBA" id="ARBA00022443"/>
    </source>
</evidence>
<feature type="compositionally biased region" description="Low complexity" evidence="3">
    <location>
        <begin position="280"/>
        <end position="300"/>
    </location>
</feature>
<reference evidence="5 6" key="1">
    <citation type="journal article" date="2016" name="Mol. Biol. Evol.">
        <title>Comparative Genomics of Early-Diverging Mushroom-Forming Fungi Provides Insights into the Origins of Lignocellulose Decay Capabilities.</title>
        <authorList>
            <person name="Nagy L.G."/>
            <person name="Riley R."/>
            <person name="Tritt A."/>
            <person name="Adam C."/>
            <person name="Daum C."/>
            <person name="Floudas D."/>
            <person name="Sun H."/>
            <person name="Yadav J.S."/>
            <person name="Pangilinan J."/>
            <person name="Larsson K.H."/>
            <person name="Matsuura K."/>
            <person name="Barry K."/>
            <person name="Labutti K."/>
            <person name="Kuo R."/>
            <person name="Ohm R.A."/>
            <person name="Bhattacharya S.S."/>
            <person name="Shirouzu T."/>
            <person name="Yoshinaga Y."/>
            <person name="Martin F.M."/>
            <person name="Grigoriev I.V."/>
            <person name="Hibbett D.S."/>
        </authorList>
    </citation>
    <scope>NUCLEOTIDE SEQUENCE [LARGE SCALE GENOMIC DNA]</scope>
    <source>
        <strain evidence="5 6">CBS 109695</strain>
    </source>
</reference>
<dbReference type="Proteomes" id="UP000076532">
    <property type="component" value="Unassembled WGS sequence"/>
</dbReference>
<dbReference type="Gene3D" id="2.30.30.40">
    <property type="entry name" value="SH3 Domains"/>
    <property type="match status" value="1"/>
</dbReference>
<evidence type="ECO:0000313" key="6">
    <source>
        <dbReference type="Proteomes" id="UP000076532"/>
    </source>
</evidence>
<feature type="compositionally biased region" description="Polar residues" evidence="3">
    <location>
        <begin position="260"/>
        <end position="279"/>
    </location>
</feature>
<dbReference type="GO" id="GO:0030479">
    <property type="term" value="C:actin cortical patch"/>
    <property type="evidence" value="ECO:0007669"/>
    <property type="project" value="TreeGrafter"/>
</dbReference>
<evidence type="ECO:0000256" key="2">
    <source>
        <dbReference type="PROSITE-ProRule" id="PRU00192"/>
    </source>
</evidence>
<protein>
    <submittedName>
        <fullName evidence="5">DUF500-domain-containing protein</fullName>
    </submittedName>
</protein>
<dbReference type="Pfam" id="PF00018">
    <property type="entry name" value="SH3_1"/>
    <property type="match status" value="1"/>
</dbReference>
<dbReference type="GO" id="GO:0035091">
    <property type="term" value="F:phosphatidylinositol binding"/>
    <property type="evidence" value="ECO:0007669"/>
    <property type="project" value="TreeGrafter"/>
</dbReference>
<sequence>MTDFLVVLNSRSAVHSFMAAGSLTLGGNMSIAVGPLGRNGEATGAINSSGKLAAMYSYSKTRGLFGGLSIEGSVIVERQDANALAYQSDVSVKQLLSGGVYPPPEWASALVKTLENCTGLPGTRKWVSEDDSDVPRSNYLFGNMTSPGKEAPPSSKTLKKKSVTNPFPPPSWGRKKTTGSYFDSAVTEDPNEDEDIYGPPEPKAYNPPPAVMNGNGSSGKLGPTRFATHFESDFSPDDPKGRNVLAPSYTGASAYEKSTDTYTPGSPFNSLPPFDTSQLSSSHARSVSYSSPYDPSPEQSANPFAKNTTGATHQRSFSLAQPPYLAPKPDLSRPLQPYEGVARGIALFNFQAVESGDLSFSKGDIIIITKKSESNDDWWTGKLNGKEGIFPANFVEVA</sequence>
<dbReference type="Pfam" id="PF04366">
    <property type="entry name" value="Ysc84"/>
    <property type="match status" value="1"/>
</dbReference>
<dbReference type="InterPro" id="IPR051702">
    <property type="entry name" value="SH3_domain_YSC84-like"/>
</dbReference>
<dbReference type="InterPro" id="IPR001452">
    <property type="entry name" value="SH3_domain"/>
</dbReference>
<accession>A0A166V6E0</accession>
<organism evidence="5 6">
    <name type="scientific">Athelia psychrophila</name>
    <dbReference type="NCBI Taxonomy" id="1759441"/>
    <lineage>
        <taxon>Eukaryota</taxon>
        <taxon>Fungi</taxon>
        <taxon>Dikarya</taxon>
        <taxon>Basidiomycota</taxon>
        <taxon>Agaricomycotina</taxon>
        <taxon>Agaricomycetes</taxon>
        <taxon>Agaricomycetidae</taxon>
        <taxon>Atheliales</taxon>
        <taxon>Atheliaceae</taxon>
        <taxon>Athelia</taxon>
    </lineage>
</organism>
<dbReference type="AlphaFoldDB" id="A0A166V6E0"/>
<dbReference type="GO" id="GO:0051017">
    <property type="term" value="P:actin filament bundle assembly"/>
    <property type="evidence" value="ECO:0007669"/>
    <property type="project" value="TreeGrafter"/>
</dbReference>
<keyword evidence="1 2" id="KW-0728">SH3 domain</keyword>
<dbReference type="EMBL" id="KV417486">
    <property type="protein sequence ID" value="KZP32389.1"/>
    <property type="molecule type" value="Genomic_DNA"/>
</dbReference>
<dbReference type="PRINTS" id="PR00452">
    <property type="entry name" value="SH3DOMAIN"/>
</dbReference>
<feature type="compositionally biased region" description="Pro residues" evidence="3">
    <location>
        <begin position="199"/>
        <end position="210"/>
    </location>
</feature>
<dbReference type="STRING" id="436010.A0A166V6E0"/>
<dbReference type="InterPro" id="IPR007461">
    <property type="entry name" value="Ysc84_actin-binding"/>
</dbReference>
<evidence type="ECO:0000259" key="4">
    <source>
        <dbReference type="PROSITE" id="PS50002"/>
    </source>
</evidence>
<dbReference type="CDD" id="cd11842">
    <property type="entry name" value="SH3_Ysc84p_like"/>
    <property type="match status" value="1"/>
</dbReference>
<dbReference type="PANTHER" id="PTHR15629">
    <property type="entry name" value="SH3YL1 PROTEIN"/>
    <property type="match status" value="1"/>
</dbReference>
<dbReference type="PANTHER" id="PTHR15629:SF2">
    <property type="entry name" value="SH3 DOMAIN-CONTAINING YSC84-LIKE PROTEIN 1"/>
    <property type="match status" value="1"/>
</dbReference>
<dbReference type="SUPFAM" id="SSF50044">
    <property type="entry name" value="SH3-domain"/>
    <property type="match status" value="1"/>
</dbReference>
<dbReference type="PROSITE" id="PS50002">
    <property type="entry name" value="SH3"/>
    <property type="match status" value="1"/>
</dbReference>
<evidence type="ECO:0000256" key="3">
    <source>
        <dbReference type="SAM" id="MobiDB-lite"/>
    </source>
</evidence>